<feature type="chain" id="PRO_5022967291" evidence="2">
    <location>
        <begin position="26"/>
        <end position="406"/>
    </location>
</feature>
<keyword evidence="1" id="KW-0378">Hydrolase</keyword>
<feature type="signal peptide" evidence="2">
    <location>
        <begin position="1"/>
        <end position="25"/>
    </location>
</feature>
<evidence type="ECO:0000256" key="2">
    <source>
        <dbReference type="SAM" id="SignalP"/>
    </source>
</evidence>
<evidence type="ECO:0000313" key="4">
    <source>
        <dbReference type="Proteomes" id="UP000321820"/>
    </source>
</evidence>
<dbReference type="GO" id="GO:0009395">
    <property type="term" value="P:phospholipid catabolic process"/>
    <property type="evidence" value="ECO:0007669"/>
    <property type="project" value="TreeGrafter"/>
</dbReference>
<reference evidence="3 4" key="1">
    <citation type="submission" date="2019-08" db="EMBL/GenBank/DDBJ databases">
        <title>Complete genome sequence of Terriglobus albidus strain ORNL.</title>
        <authorList>
            <person name="Podar M."/>
        </authorList>
    </citation>
    <scope>NUCLEOTIDE SEQUENCE [LARGE SCALE GENOMIC DNA]</scope>
    <source>
        <strain evidence="3 4">ORNL</strain>
    </source>
</reference>
<dbReference type="PROSITE" id="PS51257">
    <property type="entry name" value="PROKAR_LIPOPROTEIN"/>
    <property type="match status" value="1"/>
</dbReference>
<dbReference type="Proteomes" id="UP000321820">
    <property type="component" value="Chromosome"/>
</dbReference>
<evidence type="ECO:0000256" key="1">
    <source>
        <dbReference type="ARBA" id="ARBA00022801"/>
    </source>
</evidence>
<proteinExistence type="predicted"/>
<evidence type="ECO:0000313" key="3">
    <source>
        <dbReference type="EMBL" id="QEE27938.1"/>
    </source>
</evidence>
<dbReference type="GO" id="GO:0016788">
    <property type="term" value="F:hydrolase activity, acting on ester bonds"/>
    <property type="evidence" value="ECO:0007669"/>
    <property type="project" value="InterPro"/>
</dbReference>
<dbReference type="PANTHER" id="PTHR31956">
    <property type="entry name" value="NON-SPECIFIC PHOSPHOLIPASE C4-RELATED"/>
    <property type="match status" value="1"/>
</dbReference>
<dbReference type="Pfam" id="PF04185">
    <property type="entry name" value="Phosphoesterase"/>
    <property type="match status" value="1"/>
</dbReference>
<dbReference type="AlphaFoldDB" id="A0A5B9E7A0"/>
<dbReference type="RefSeq" id="WP_147647128.1">
    <property type="nucleotide sequence ID" value="NZ_CP042806.1"/>
</dbReference>
<dbReference type="InterPro" id="IPR007312">
    <property type="entry name" value="Phosphoesterase"/>
</dbReference>
<protein>
    <submittedName>
        <fullName evidence="3">Phosphoesterase</fullName>
    </submittedName>
</protein>
<accession>A0A5B9E7A0</accession>
<dbReference type="EMBL" id="CP042806">
    <property type="protein sequence ID" value="QEE27938.1"/>
    <property type="molecule type" value="Genomic_DNA"/>
</dbReference>
<name>A0A5B9E7A0_9BACT</name>
<dbReference type="Gene3D" id="3.40.720.10">
    <property type="entry name" value="Alkaline Phosphatase, subunit A"/>
    <property type="match status" value="1"/>
</dbReference>
<dbReference type="KEGG" id="talb:FTW19_07970"/>
<dbReference type="InterPro" id="IPR017850">
    <property type="entry name" value="Alkaline_phosphatase_core_sf"/>
</dbReference>
<dbReference type="PANTHER" id="PTHR31956:SF8">
    <property type="entry name" value="ACID PHOSPHATASE PHOA (AFU_ORTHOLOGUE AFUA_1G03570)"/>
    <property type="match status" value="1"/>
</dbReference>
<sequence length="406" mass="44404">MHQTRYSNLLGICTLAVACTFNAHAQQIKTVFVIAMENHNWTQPANKFSGGIQQIYMNPNAPFINSLVDGTAWAEVNDVTQHISEQVAYANAYHNVLATPSGDNPDIHPSEPNYIWAEAGSNLGVLNDNDPYATNGPTVQNTKHHLVTLLANAGHTWRSYQEDTDLAKDANGKLTNVPLSTDQYTVPLSSLSGRFSSGVNQFNGSNQYNYAAKHNPMVFFADTNGGNNATASNPLAPQYAPLQQLFTDLANNTVAEYNWITPNQYNDMHTTLSDGYKGLTGDAAKIRQGDDFLAQVVPAIMASKAYQENGVIILWWDESEEDGMTGDKPDDFSHTVPEIIISKHARQNDHGVPYASTVNLTHSSDLRTMEEIFHLTPLLLDAANAPDLSDLFQPGAIPGDKVNNGK</sequence>
<keyword evidence="4" id="KW-1185">Reference proteome</keyword>
<gene>
    <name evidence="3" type="ORF">FTW19_07970</name>
</gene>
<keyword evidence="2" id="KW-0732">Signal</keyword>
<dbReference type="OrthoDB" id="9770871at2"/>
<organism evidence="3 4">
    <name type="scientific">Terriglobus albidus</name>
    <dbReference type="NCBI Taxonomy" id="1592106"/>
    <lineage>
        <taxon>Bacteria</taxon>
        <taxon>Pseudomonadati</taxon>
        <taxon>Acidobacteriota</taxon>
        <taxon>Terriglobia</taxon>
        <taxon>Terriglobales</taxon>
        <taxon>Acidobacteriaceae</taxon>
        <taxon>Terriglobus</taxon>
    </lineage>
</organism>